<feature type="compositionally biased region" description="Low complexity" evidence="1">
    <location>
        <begin position="510"/>
        <end position="529"/>
    </location>
</feature>
<dbReference type="Proteomes" id="UP000250235">
    <property type="component" value="Unassembled WGS sequence"/>
</dbReference>
<evidence type="ECO:0000256" key="1">
    <source>
        <dbReference type="SAM" id="MobiDB-lite"/>
    </source>
</evidence>
<feature type="compositionally biased region" description="Low complexity" evidence="1">
    <location>
        <begin position="389"/>
        <end position="404"/>
    </location>
</feature>
<name>A0A2Z7BF59_9LAMI</name>
<accession>A0A2Z7BF59</accession>
<organism evidence="2 3">
    <name type="scientific">Dorcoceras hygrometricum</name>
    <dbReference type="NCBI Taxonomy" id="472368"/>
    <lineage>
        <taxon>Eukaryota</taxon>
        <taxon>Viridiplantae</taxon>
        <taxon>Streptophyta</taxon>
        <taxon>Embryophyta</taxon>
        <taxon>Tracheophyta</taxon>
        <taxon>Spermatophyta</taxon>
        <taxon>Magnoliopsida</taxon>
        <taxon>eudicotyledons</taxon>
        <taxon>Gunneridae</taxon>
        <taxon>Pentapetalae</taxon>
        <taxon>asterids</taxon>
        <taxon>lamiids</taxon>
        <taxon>Lamiales</taxon>
        <taxon>Gesneriaceae</taxon>
        <taxon>Didymocarpoideae</taxon>
        <taxon>Trichosporeae</taxon>
        <taxon>Loxocarpinae</taxon>
        <taxon>Dorcoceras</taxon>
    </lineage>
</organism>
<protein>
    <recommendedName>
        <fullName evidence="4">CCHC-type domain-containing protein</fullName>
    </recommendedName>
</protein>
<evidence type="ECO:0000313" key="2">
    <source>
        <dbReference type="EMBL" id="KZV30758.1"/>
    </source>
</evidence>
<dbReference type="OrthoDB" id="1839301at2759"/>
<feature type="region of interest" description="Disordered" evidence="1">
    <location>
        <begin position="476"/>
        <end position="531"/>
    </location>
</feature>
<reference evidence="2 3" key="1">
    <citation type="journal article" date="2015" name="Proc. Natl. Acad. Sci. U.S.A.">
        <title>The resurrection genome of Boea hygrometrica: A blueprint for survival of dehydration.</title>
        <authorList>
            <person name="Xiao L."/>
            <person name="Yang G."/>
            <person name="Zhang L."/>
            <person name="Yang X."/>
            <person name="Zhao S."/>
            <person name="Ji Z."/>
            <person name="Zhou Q."/>
            <person name="Hu M."/>
            <person name="Wang Y."/>
            <person name="Chen M."/>
            <person name="Xu Y."/>
            <person name="Jin H."/>
            <person name="Xiao X."/>
            <person name="Hu G."/>
            <person name="Bao F."/>
            <person name="Hu Y."/>
            <person name="Wan P."/>
            <person name="Li L."/>
            <person name="Deng X."/>
            <person name="Kuang T."/>
            <person name="Xiang C."/>
            <person name="Zhu J.K."/>
            <person name="Oliver M.J."/>
            <person name="He Y."/>
        </authorList>
    </citation>
    <scope>NUCLEOTIDE SEQUENCE [LARGE SCALE GENOMIC DNA]</scope>
    <source>
        <strain evidence="3">cv. XS01</strain>
    </source>
</reference>
<dbReference type="AlphaFoldDB" id="A0A2Z7BF59"/>
<gene>
    <name evidence="2" type="ORF">F511_03736</name>
</gene>
<dbReference type="EMBL" id="KV007868">
    <property type="protein sequence ID" value="KZV30758.1"/>
    <property type="molecule type" value="Genomic_DNA"/>
</dbReference>
<sequence length="890" mass="98593">MISSLVSNINQVHFASVLAMDNSEMVAMFEALVASGLNGFLGCMTEISETALIEFYENASVRGDKVVSTVQGKLVEISEEVFARTFQLLMKGLIDISEVPKDLIFDAITEFSLTGEQLTTSCKKQELKIEYRLLSDIVAKSITVKAGSFDVSDNILVAEIPAATTAKEIVLAPVPDVEQLSSDEELMSIDELLKRIPGDMMLPSILAAEPTKIMFGLGISIPGVANGDLYKASLPKIALTDKGKASLVKASVVKVHPAREMVDLIFGDIEFLIQFRENVIDEVSAFYHSFSLRRLEVLQSLNKDIAAKEENVLTWAETDLCKLLSREKCIYSQSIGKCCFESFWNPIEKISVQDNLGCKGERQYRTLISLLGSLATMRRVVNYHSSWARQRQQQQPQVAQQSGRQRFRPRGQQFKKKSGSGSSGSGSSSSSGSRTEFCGFCDGKHPSIQCVGVQGSCNLCGQYGNFARVCPSAGSQQTMAQPQGRGGQSRCRSQQFQQPRLGETQFRSFQQPGPSRFGQSSQSFSSQPQHAQREEETSSFWLALRNQSMRIIDFQMPTLVNVPVARVWFSCSLRLSTRPDSYDRWVHEDETPVSQPLVQLPQRLSLESLAPICLFFPPVQCLRASTLLVNTLAWSRVCKEIFRYSMFGCLKPVGSFNVCTDIVPVGPVLRVFSIPRRVVDNVSYRIQILDSTPTDFVPSSPHQSSTSTSSMHFTDEIIQGTTTAVGSTPTVAQFSLPPTVSDSFNDLRTSMSRICWGTTITSIRSTTGYETPSSACTRRPDEISGRILLEILAGTISGERRRRRRLAAAVAALRERREAAEALRVRVFECYVMSITDSACKNQLVVVSVQYGPFNPYIPIRSTTIGKSRVAKDPIAMHTSWRSNSDHECN</sequence>
<feature type="compositionally biased region" description="Basic residues" evidence="1">
    <location>
        <begin position="405"/>
        <end position="418"/>
    </location>
</feature>
<keyword evidence="3" id="KW-1185">Reference proteome</keyword>
<feature type="region of interest" description="Disordered" evidence="1">
    <location>
        <begin position="387"/>
        <end position="433"/>
    </location>
</feature>
<evidence type="ECO:0008006" key="4">
    <source>
        <dbReference type="Google" id="ProtNLM"/>
    </source>
</evidence>
<evidence type="ECO:0000313" key="3">
    <source>
        <dbReference type="Proteomes" id="UP000250235"/>
    </source>
</evidence>
<proteinExistence type="predicted"/>